<keyword evidence="2" id="KW-1185">Reference proteome</keyword>
<evidence type="ECO:0000313" key="2">
    <source>
        <dbReference type="Proteomes" id="UP001478862"/>
    </source>
</evidence>
<protein>
    <submittedName>
        <fullName evidence="1">Uncharacterized protein</fullName>
    </submittedName>
</protein>
<comment type="caution">
    <text evidence="1">The sequence shown here is derived from an EMBL/GenBank/DDBJ whole genome shotgun (WGS) entry which is preliminary data.</text>
</comment>
<sequence>MITRKELHNHIGFKERVRGFISVVINKLNLNPTTPLPTTKLKFEKWKCEPLHNGISHFITVCNDDIEESLRGIEMLNGKVIEMVKKSEDEYRIEFKNNRVYKLSRYI</sequence>
<evidence type="ECO:0000313" key="1">
    <source>
        <dbReference type="EMBL" id="MEQ6355229.1"/>
    </source>
</evidence>
<dbReference type="RefSeq" id="WP_349659858.1">
    <property type="nucleotide sequence ID" value="NZ_JBEGDG010000007.1"/>
</dbReference>
<gene>
    <name evidence="1" type="ORF">ABNX05_11425</name>
</gene>
<dbReference type="EMBL" id="JBEGDG010000007">
    <property type="protein sequence ID" value="MEQ6355229.1"/>
    <property type="molecule type" value="Genomic_DNA"/>
</dbReference>
<organism evidence="1 2">
    <name type="scientific">Lysinibacillus zambalensis</name>
    <dbReference type="NCBI Taxonomy" id="3160866"/>
    <lineage>
        <taxon>Bacteria</taxon>
        <taxon>Bacillati</taxon>
        <taxon>Bacillota</taxon>
        <taxon>Bacilli</taxon>
        <taxon>Bacillales</taxon>
        <taxon>Bacillaceae</taxon>
        <taxon>Lysinibacillus</taxon>
    </lineage>
</organism>
<dbReference type="Proteomes" id="UP001478862">
    <property type="component" value="Unassembled WGS sequence"/>
</dbReference>
<reference evidence="1 2" key="1">
    <citation type="submission" date="2024-06" db="EMBL/GenBank/DDBJ databases">
        <title>Lysinibacillus zambalefons sp. nov., a Novel Firmicute Isolated from the Poon Bato Zambales Hyperalkaline Spring.</title>
        <authorList>
            <person name="Aja J.A."/>
            <person name="Lazaro J.E.H."/>
            <person name="Llorin L.D."/>
            <person name="Lim K.R."/>
            <person name="Teodosio J."/>
            <person name="Dalisay D.S."/>
        </authorList>
    </citation>
    <scope>NUCLEOTIDE SEQUENCE [LARGE SCALE GENOMIC DNA]</scope>
    <source>
        <strain evidence="1 2">M3</strain>
    </source>
</reference>
<accession>A0ABV1MUE5</accession>
<name>A0ABV1MUE5_9BACI</name>
<proteinExistence type="predicted"/>